<evidence type="ECO:0000256" key="7">
    <source>
        <dbReference type="ARBA" id="ARBA00023015"/>
    </source>
</evidence>
<dbReference type="GO" id="GO:0008270">
    <property type="term" value="F:zinc ion binding"/>
    <property type="evidence" value="ECO:0007669"/>
    <property type="project" value="UniProtKB-KW"/>
</dbReference>
<accession>A0AA86SG31</accession>
<keyword evidence="4" id="KW-0677">Repeat</keyword>
<name>A0AA86SG31_9FABA</name>
<keyword evidence="6" id="KW-0862">Zinc</keyword>
<dbReference type="GO" id="GO:0006355">
    <property type="term" value="P:regulation of DNA-templated transcription"/>
    <property type="evidence" value="ECO:0007669"/>
    <property type="project" value="TreeGrafter"/>
</dbReference>
<sequence>MRTLCDACESAAAIVFCAADEAALCRACDEKVHMCNKLASRHIRVGLASPSDVPRCDICENAPAFFYCETDGSSLCLQCDMIVHVGGKRTHERYLLFRQRVEFPGDKPGKSDNPASQPLDPGETKRGQNALSKIKMVEKQQNHRMPLILTAEPNVDEHAMMGTKMIDLNMKPQRIHEPTSNNQSPGDYESKLQQDHTPEIFKEERLYIFLMHSRYKVAILLCSQSYSLKCVGSSSHLRSIVETYFLF</sequence>
<organism evidence="13 14">
    <name type="scientific">Sphenostylis stenocarpa</name>
    <dbReference type="NCBI Taxonomy" id="92480"/>
    <lineage>
        <taxon>Eukaryota</taxon>
        <taxon>Viridiplantae</taxon>
        <taxon>Streptophyta</taxon>
        <taxon>Embryophyta</taxon>
        <taxon>Tracheophyta</taxon>
        <taxon>Spermatophyta</taxon>
        <taxon>Magnoliopsida</taxon>
        <taxon>eudicotyledons</taxon>
        <taxon>Gunneridae</taxon>
        <taxon>Pentapetalae</taxon>
        <taxon>rosids</taxon>
        <taxon>fabids</taxon>
        <taxon>Fabales</taxon>
        <taxon>Fabaceae</taxon>
        <taxon>Papilionoideae</taxon>
        <taxon>50 kb inversion clade</taxon>
        <taxon>NPAAA clade</taxon>
        <taxon>indigoferoid/millettioid clade</taxon>
        <taxon>Phaseoleae</taxon>
        <taxon>Sphenostylis</taxon>
    </lineage>
</organism>
<dbReference type="Proteomes" id="UP001189624">
    <property type="component" value="Chromosome 3"/>
</dbReference>
<keyword evidence="7" id="KW-0805">Transcription regulation</keyword>
<keyword evidence="2" id="KW-0678">Repressor</keyword>
<dbReference type="Gramene" id="rna-AYBTSS11_LOCUS10824">
    <property type="protein sequence ID" value="CAJ1942411.1"/>
    <property type="gene ID" value="gene-AYBTSS11_LOCUS10824"/>
</dbReference>
<feature type="domain" description="B box-type" evidence="12">
    <location>
        <begin position="1"/>
        <end position="47"/>
    </location>
</feature>
<evidence type="ECO:0000256" key="8">
    <source>
        <dbReference type="ARBA" id="ARBA00023163"/>
    </source>
</evidence>
<dbReference type="InterPro" id="IPR049808">
    <property type="entry name" value="CONSTANS-like_Bbox1"/>
</dbReference>
<dbReference type="SUPFAM" id="SSF57845">
    <property type="entry name" value="B-box zinc-binding domain"/>
    <property type="match status" value="1"/>
</dbReference>
<keyword evidence="3" id="KW-0479">Metal-binding</keyword>
<protein>
    <recommendedName>
        <fullName evidence="12">B box-type domain-containing protein</fullName>
    </recommendedName>
</protein>
<dbReference type="AlphaFoldDB" id="A0AA86SG31"/>
<dbReference type="SMART" id="SM00336">
    <property type="entry name" value="BBOX"/>
    <property type="match status" value="2"/>
</dbReference>
<dbReference type="GO" id="GO:0009640">
    <property type="term" value="P:photomorphogenesis"/>
    <property type="evidence" value="ECO:0007669"/>
    <property type="project" value="TreeGrafter"/>
</dbReference>
<proteinExistence type="predicted"/>
<feature type="region of interest" description="Disordered" evidence="11">
    <location>
        <begin position="105"/>
        <end position="127"/>
    </location>
</feature>
<dbReference type="InterPro" id="IPR051979">
    <property type="entry name" value="B-box_zinc_finger"/>
</dbReference>
<evidence type="ECO:0000256" key="2">
    <source>
        <dbReference type="ARBA" id="ARBA00022491"/>
    </source>
</evidence>
<keyword evidence="8" id="KW-0804">Transcription</keyword>
<dbReference type="Gene3D" id="3.30.160.60">
    <property type="entry name" value="Classic Zinc Finger"/>
    <property type="match status" value="1"/>
</dbReference>
<dbReference type="GO" id="GO:0010100">
    <property type="term" value="P:negative regulation of photomorphogenesis"/>
    <property type="evidence" value="ECO:0007669"/>
    <property type="project" value="UniProtKB-ARBA"/>
</dbReference>
<keyword evidence="14" id="KW-1185">Reference proteome</keyword>
<evidence type="ECO:0000259" key="12">
    <source>
        <dbReference type="PROSITE" id="PS50119"/>
    </source>
</evidence>
<dbReference type="GO" id="GO:0005634">
    <property type="term" value="C:nucleus"/>
    <property type="evidence" value="ECO:0007669"/>
    <property type="project" value="UniProtKB-SubCell"/>
</dbReference>
<dbReference type="Pfam" id="PF00643">
    <property type="entry name" value="zf-B_box"/>
    <property type="match status" value="2"/>
</dbReference>
<dbReference type="PROSITE" id="PS50119">
    <property type="entry name" value="ZF_BBOX"/>
    <property type="match status" value="2"/>
</dbReference>
<evidence type="ECO:0000256" key="1">
    <source>
        <dbReference type="ARBA" id="ARBA00004123"/>
    </source>
</evidence>
<evidence type="ECO:0000313" key="13">
    <source>
        <dbReference type="EMBL" id="CAJ1942411.1"/>
    </source>
</evidence>
<evidence type="ECO:0000313" key="14">
    <source>
        <dbReference type="Proteomes" id="UP001189624"/>
    </source>
</evidence>
<evidence type="ECO:0000256" key="5">
    <source>
        <dbReference type="ARBA" id="ARBA00022771"/>
    </source>
</evidence>
<evidence type="ECO:0000256" key="9">
    <source>
        <dbReference type="ARBA" id="ARBA00023242"/>
    </source>
</evidence>
<keyword evidence="9" id="KW-0539">Nucleus</keyword>
<keyword evidence="5 10" id="KW-0863">Zinc-finger</keyword>
<feature type="domain" description="B box-type" evidence="12">
    <location>
        <begin position="51"/>
        <end position="96"/>
    </location>
</feature>
<dbReference type="PANTHER" id="PTHR31832:SF5">
    <property type="entry name" value="OS09G0527900 PROTEIN"/>
    <property type="match status" value="1"/>
</dbReference>
<evidence type="ECO:0000256" key="10">
    <source>
        <dbReference type="PROSITE-ProRule" id="PRU00024"/>
    </source>
</evidence>
<dbReference type="CDD" id="cd19821">
    <property type="entry name" value="Bbox1_BBX-like"/>
    <property type="match status" value="2"/>
</dbReference>
<dbReference type="InterPro" id="IPR000315">
    <property type="entry name" value="Znf_B-box"/>
</dbReference>
<evidence type="ECO:0000256" key="3">
    <source>
        <dbReference type="ARBA" id="ARBA00022723"/>
    </source>
</evidence>
<dbReference type="EMBL" id="OY731400">
    <property type="protein sequence ID" value="CAJ1942411.1"/>
    <property type="molecule type" value="Genomic_DNA"/>
</dbReference>
<dbReference type="PANTHER" id="PTHR31832">
    <property type="entry name" value="B-BOX ZINC FINGER PROTEIN 22"/>
    <property type="match status" value="1"/>
</dbReference>
<evidence type="ECO:0000256" key="6">
    <source>
        <dbReference type="ARBA" id="ARBA00022833"/>
    </source>
</evidence>
<gene>
    <name evidence="13" type="ORF">AYBTSS11_LOCUS10824</name>
</gene>
<dbReference type="FunFam" id="3.30.160.60:FF:000610">
    <property type="entry name" value="B-box zinc finger protein 19"/>
    <property type="match status" value="1"/>
</dbReference>
<evidence type="ECO:0000256" key="11">
    <source>
        <dbReference type="SAM" id="MobiDB-lite"/>
    </source>
</evidence>
<evidence type="ECO:0000256" key="4">
    <source>
        <dbReference type="ARBA" id="ARBA00022737"/>
    </source>
</evidence>
<comment type="subcellular location">
    <subcellularLocation>
        <location evidence="1">Nucleus</location>
    </subcellularLocation>
</comment>
<reference evidence="13" key="1">
    <citation type="submission" date="2023-10" db="EMBL/GenBank/DDBJ databases">
        <authorList>
            <person name="Domelevo Entfellner J.-B."/>
        </authorList>
    </citation>
    <scope>NUCLEOTIDE SEQUENCE</scope>
</reference>